<dbReference type="SMART" id="SM00448">
    <property type="entry name" value="REC"/>
    <property type="match status" value="1"/>
</dbReference>
<dbReference type="InterPro" id="IPR050595">
    <property type="entry name" value="Bact_response_regulator"/>
</dbReference>
<dbReference type="KEGG" id="tgr:Tgr7_1379"/>
<evidence type="ECO:0000259" key="4">
    <source>
        <dbReference type="PROSITE" id="PS50110"/>
    </source>
</evidence>
<dbReference type="GO" id="GO:0000160">
    <property type="term" value="P:phosphorelay signal transduction system"/>
    <property type="evidence" value="ECO:0007669"/>
    <property type="project" value="InterPro"/>
</dbReference>
<dbReference type="eggNOG" id="COG2201">
    <property type="taxonomic scope" value="Bacteria"/>
</dbReference>
<feature type="domain" description="Response regulatory" evidence="4">
    <location>
        <begin position="2"/>
        <end position="117"/>
    </location>
</feature>
<dbReference type="EMBL" id="CP001339">
    <property type="protein sequence ID" value="ACL72464.1"/>
    <property type="molecule type" value="Genomic_DNA"/>
</dbReference>
<dbReference type="STRING" id="396588.Tgr7_1379"/>
<dbReference type="Proteomes" id="UP000002383">
    <property type="component" value="Chromosome"/>
</dbReference>
<dbReference type="HOGENOM" id="CLU_848985_0_0_6"/>
<dbReference type="SUPFAM" id="SSF52172">
    <property type="entry name" value="CheY-like"/>
    <property type="match status" value="1"/>
</dbReference>
<dbReference type="SUPFAM" id="SSF103039">
    <property type="entry name" value="CheC-like"/>
    <property type="match status" value="1"/>
</dbReference>
<dbReference type="Pfam" id="PF00072">
    <property type="entry name" value="Response_reg"/>
    <property type="match status" value="1"/>
</dbReference>
<keyword evidence="2 3" id="KW-0597">Phosphoprotein</keyword>
<dbReference type="Gene3D" id="3.40.50.2300">
    <property type="match status" value="1"/>
</dbReference>
<dbReference type="InterPro" id="IPR001789">
    <property type="entry name" value="Sig_transdc_resp-reg_receiver"/>
</dbReference>
<dbReference type="Gene3D" id="3.40.1550.10">
    <property type="entry name" value="CheC-like"/>
    <property type="match status" value="1"/>
</dbReference>
<dbReference type="PANTHER" id="PTHR44591:SF24">
    <property type="entry name" value="PROTEIN-GLUTAMATE METHYLESTERASE_PROTEIN-GLUTAMINE GLUTAMINASE 1"/>
    <property type="match status" value="1"/>
</dbReference>
<dbReference type="eggNOG" id="COG1776">
    <property type="taxonomic scope" value="Bacteria"/>
</dbReference>
<keyword evidence="1" id="KW-0145">Chemotaxis</keyword>
<gene>
    <name evidence="5" type="ordered locus">Tgr7_1379</name>
</gene>
<keyword evidence="6" id="KW-1185">Reference proteome</keyword>
<organism evidence="5 6">
    <name type="scientific">Thioalkalivibrio sulfidiphilus (strain HL-EbGR7)</name>
    <dbReference type="NCBI Taxonomy" id="396588"/>
    <lineage>
        <taxon>Bacteria</taxon>
        <taxon>Pseudomonadati</taxon>
        <taxon>Pseudomonadota</taxon>
        <taxon>Gammaproteobacteria</taxon>
        <taxon>Chromatiales</taxon>
        <taxon>Ectothiorhodospiraceae</taxon>
        <taxon>Thioalkalivibrio</taxon>
    </lineage>
</organism>
<dbReference type="InterPro" id="IPR028976">
    <property type="entry name" value="CheC-like_sf"/>
</dbReference>
<evidence type="ECO:0000256" key="1">
    <source>
        <dbReference type="ARBA" id="ARBA00022500"/>
    </source>
</evidence>
<feature type="modified residue" description="4-aspartylphosphate" evidence="3">
    <location>
        <position position="52"/>
    </location>
</feature>
<proteinExistence type="predicted"/>
<dbReference type="OrthoDB" id="281471at2"/>
<sequence>MQVLICDDSSFAQKQIARALPPDWRVSLSFARNGHEALAALRQSKGQVLFLDLNMPDLDGYKVLETIRHERIDSAVIVVSGDVQPEAQRRVEQLGALGFVKKPADPAVLASLLGRLGILDGSRFAGLGDPAHSALWDGYREIANVALGRAVSLIAQLLDVFVLMPIPNVNILEKSELQMALSSVRNTEEEDVSAVCQGFAGGGITGEALLIFNDSSFRDIAQLMHFEGVVDSNAQVELLMDMASILIGACLKGIEEQLDVKFSQAHPVVLGRHVAVSDLIERNMAHGKPTLTIEMALQFEGRKVSCDLLLLLTEESMPRLNDIVSYLMAP</sequence>
<evidence type="ECO:0000256" key="2">
    <source>
        <dbReference type="ARBA" id="ARBA00022553"/>
    </source>
</evidence>
<dbReference type="CDD" id="cd17910">
    <property type="entry name" value="CheC_ClassII"/>
    <property type="match status" value="1"/>
</dbReference>
<accession>B8GR44</accession>
<dbReference type="CDD" id="cd17593">
    <property type="entry name" value="REC_CheC-like"/>
    <property type="match status" value="1"/>
</dbReference>
<evidence type="ECO:0000256" key="3">
    <source>
        <dbReference type="PROSITE-ProRule" id="PRU00169"/>
    </source>
</evidence>
<dbReference type="PROSITE" id="PS50110">
    <property type="entry name" value="RESPONSE_REGULATORY"/>
    <property type="match status" value="1"/>
</dbReference>
<dbReference type="InterPro" id="IPR011006">
    <property type="entry name" value="CheY-like_superfamily"/>
</dbReference>
<dbReference type="AlphaFoldDB" id="B8GR44"/>
<dbReference type="PANTHER" id="PTHR44591">
    <property type="entry name" value="STRESS RESPONSE REGULATOR PROTEIN 1"/>
    <property type="match status" value="1"/>
</dbReference>
<evidence type="ECO:0000313" key="6">
    <source>
        <dbReference type="Proteomes" id="UP000002383"/>
    </source>
</evidence>
<evidence type="ECO:0000313" key="5">
    <source>
        <dbReference type="EMBL" id="ACL72464.1"/>
    </source>
</evidence>
<dbReference type="RefSeq" id="WP_012637947.1">
    <property type="nucleotide sequence ID" value="NC_011901.1"/>
</dbReference>
<reference evidence="5 6" key="1">
    <citation type="journal article" date="2011" name="Stand. Genomic Sci.">
        <title>Complete genome sequence of 'Thioalkalivibrio sulfidophilus' HL-EbGr7.</title>
        <authorList>
            <person name="Muyzer G."/>
            <person name="Sorokin D.Y."/>
            <person name="Mavromatis K."/>
            <person name="Lapidus A."/>
            <person name="Clum A."/>
            <person name="Ivanova N."/>
            <person name="Pati A."/>
            <person name="d'Haeseleer P."/>
            <person name="Woyke T."/>
            <person name="Kyrpides N.C."/>
        </authorList>
    </citation>
    <scope>NUCLEOTIDE SEQUENCE [LARGE SCALE GENOMIC DNA]</scope>
    <source>
        <strain evidence="5 6">HL-EbGR7</strain>
    </source>
</reference>
<dbReference type="GO" id="GO:0006935">
    <property type="term" value="P:chemotaxis"/>
    <property type="evidence" value="ECO:0007669"/>
    <property type="project" value="UniProtKB-KW"/>
</dbReference>
<name>B8GR44_THISH</name>
<protein>
    <submittedName>
        <fullName evidence="5">CheC, inhibitor of MCP methylation</fullName>
    </submittedName>
</protein>